<evidence type="ECO:0000259" key="1">
    <source>
        <dbReference type="Pfam" id="PF07883"/>
    </source>
</evidence>
<protein>
    <submittedName>
        <fullName evidence="2">Cupin domain-containing protein</fullName>
    </submittedName>
</protein>
<name>A0ABZ3D369_9PROT</name>
<organism evidence="2 3">
    <name type="scientific">Nguyenibacter vanlangensis</name>
    <dbReference type="NCBI Taxonomy" id="1216886"/>
    <lineage>
        <taxon>Bacteria</taxon>
        <taxon>Pseudomonadati</taxon>
        <taxon>Pseudomonadota</taxon>
        <taxon>Alphaproteobacteria</taxon>
        <taxon>Acetobacterales</taxon>
        <taxon>Acetobacteraceae</taxon>
        <taxon>Nguyenibacter</taxon>
    </lineage>
</organism>
<dbReference type="Pfam" id="PF07883">
    <property type="entry name" value="Cupin_2"/>
    <property type="match status" value="1"/>
</dbReference>
<sequence length="155" mass="16078">MRACLKRGVGLGLGLGLGAAIGLLAVAAMPARAQGLDASRVPFVTIAPGVRMKELTGLAAPLRSARQSVALFRLDAGHGNPSSHNETSEEIFVIVAGRGVVWLDGTPHPVSAGDVVRIAPRVRHRAVAGQGDALCFYAISAPPFRPDDYHLDAGP</sequence>
<evidence type="ECO:0000313" key="3">
    <source>
        <dbReference type="Proteomes" id="UP001449795"/>
    </source>
</evidence>
<dbReference type="Proteomes" id="UP001449795">
    <property type="component" value="Chromosome"/>
</dbReference>
<dbReference type="Gene3D" id="2.60.120.10">
    <property type="entry name" value="Jelly Rolls"/>
    <property type="match status" value="1"/>
</dbReference>
<evidence type="ECO:0000313" key="2">
    <source>
        <dbReference type="EMBL" id="XAE42155.1"/>
    </source>
</evidence>
<keyword evidence="3" id="KW-1185">Reference proteome</keyword>
<dbReference type="InterPro" id="IPR014710">
    <property type="entry name" value="RmlC-like_jellyroll"/>
</dbReference>
<dbReference type="InterPro" id="IPR013096">
    <property type="entry name" value="Cupin_2"/>
</dbReference>
<accession>A0ABZ3D369</accession>
<dbReference type="RefSeq" id="WP_342627953.1">
    <property type="nucleotide sequence ID" value="NZ_CP152276.1"/>
</dbReference>
<reference evidence="2 3" key="1">
    <citation type="submission" date="2024-04" db="EMBL/GenBank/DDBJ databases">
        <title>Complete genome sequence of Nguyenibacter vanlangesis HBCM-1154, a strain capable of nitrogen fixation, IAA production, and phosphorus solubilization isolated from sugarcane soil.</title>
        <authorList>
            <person name="MY HANH P."/>
        </authorList>
    </citation>
    <scope>NUCLEOTIDE SEQUENCE [LARGE SCALE GENOMIC DNA]</scope>
    <source>
        <strain evidence="2 3">HBCM 1154</strain>
    </source>
</reference>
<dbReference type="EMBL" id="CP152276">
    <property type="protein sequence ID" value="XAE42155.1"/>
    <property type="molecule type" value="Genomic_DNA"/>
</dbReference>
<dbReference type="SUPFAM" id="SSF51182">
    <property type="entry name" value="RmlC-like cupins"/>
    <property type="match status" value="1"/>
</dbReference>
<proteinExistence type="predicted"/>
<feature type="domain" description="Cupin type-2" evidence="1">
    <location>
        <begin position="71"/>
        <end position="129"/>
    </location>
</feature>
<dbReference type="InterPro" id="IPR011051">
    <property type="entry name" value="RmlC_Cupin_sf"/>
</dbReference>
<gene>
    <name evidence="2" type="ORF">AAC691_18075</name>
</gene>